<dbReference type="AlphaFoldDB" id="A0A2J6TEV8"/>
<proteinExistence type="predicted"/>
<sequence>MPACLGSTSSHKADASAGLDVWIRPKILLILALCCACAKNLCTLRQYSCWAVCARASRGGLDSWKVTTPSPMQMVADGGPLDLGWGGQACRARPPGIQDEHDGPWQTSFSLV</sequence>
<gene>
    <name evidence="1" type="ORF">K444DRAFT_371635</name>
</gene>
<reference evidence="1 2" key="1">
    <citation type="submission" date="2016-04" db="EMBL/GenBank/DDBJ databases">
        <title>A degradative enzymes factory behind the ericoid mycorrhizal symbiosis.</title>
        <authorList>
            <consortium name="DOE Joint Genome Institute"/>
            <person name="Martino E."/>
            <person name="Morin E."/>
            <person name="Grelet G."/>
            <person name="Kuo A."/>
            <person name="Kohler A."/>
            <person name="Daghino S."/>
            <person name="Barry K."/>
            <person name="Choi C."/>
            <person name="Cichocki N."/>
            <person name="Clum A."/>
            <person name="Copeland A."/>
            <person name="Hainaut M."/>
            <person name="Haridas S."/>
            <person name="Labutti K."/>
            <person name="Lindquist E."/>
            <person name="Lipzen A."/>
            <person name="Khouja H.-R."/>
            <person name="Murat C."/>
            <person name="Ohm R."/>
            <person name="Olson A."/>
            <person name="Spatafora J."/>
            <person name="Veneault-Fourrey C."/>
            <person name="Henrissat B."/>
            <person name="Grigoriev I."/>
            <person name="Martin F."/>
            <person name="Perotto S."/>
        </authorList>
    </citation>
    <scope>NUCLEOTIDE SEQUENCE [LARGE SCALE GENOMIC DNA]</scope>
    <source>
        <strain evidence="1 2">E</strain>
    </source>
</reference>
<name>A0A2J6TEV8_9HELO</name>
<dbReference type="Proteomes" id="UP000235371">
    <property type="component" value="Unassembled WGS sequence"/>
</dbReference>
<dbReference type="InParanoid" id="A0A2J6TEV8"/>
<evidence type="ECO:0000313" key="2">
    <source>
        <dbReference type="Proteomes" id="UP000235371"/>
    </source>
</evidence>
<protein>
    <submittedName>
        <fullName evidence="1">Uncharacterized protein</fullName>
    </submittedName>
</protein>
<evidence type="ECO:0000313" key="1">
    <source>
        <dbReference type="EMBL" id="PMD61488.1"/>
    </source>
</evidence>
<dbReference type="GeneID" id="36580363"/>
<keyword evidence="2" id="KW-1185">Reference proteome</keyword>
<dbReference type="RefSeq" id="XP_024738392.1">
    <property type="nucleotide sequence ID" value="XM_024872282.1"/>
</dbReference>
<dbReference type="EMBL" id="KZ613786">
    <property type="protein sequence ID" value="PMD61488.1"/>
    <property type="molecule type" value="Genomic_DNA"/>
</dbReference>
<accession>A0A2J6TEV8</accession>
<organism evidence="1 2">
    <name type="scientific">Hyaloscypha bicolor E</name>
    <dbReference type="NCBI Taxonomy" id="1095630"/>
    <lineage>
        <taxon>Eukaryota</taxon>
        <taxon>Fungi</taxon>
        <taxon>Dikarya</taxon>
        <taxon>Ascomycota</taxon>
        <taxon>Pezizomycotina</taxon>
        <taxon>Leotiomycetes</taxon>
        <taxon>Helotiales</taxon>
        <taxon>Hyaloscyphaceae</taxon>
        <taxon>Hyaloscypha</taxon>
        <taxon>Hyaloscypha bicolor</taxon>
    </lineage>
</organism>